<protein>
    <submittedName>
        <fullName evidence="2">PAS domain-containing protein</fullName>
    </submittedName>
</protein>
<name>A0A316GQF9_9RHOB</name>
<gene>
    <name evidence="2" type="ORF">C8D95_103446</name>
</gene>
<keyword evidence="3" id="KW-1185">Reference proteome</keyword>
<accession>A0A316GQF9</accession>
<dbReference type="AlphaFoldDB" id="A0A316GQF9"/>
<sequence>MTTDMDRGPNVVTLEAARPRPLLPALAKIEGYWEQVRARRLVPSRCEIDPRGLEGVLAHAFILERIAGGLARFRIAGSHLADLAGLELRQMPVSALFLPASREILSEALTAVFEEPAAIRMTLTSPAGFGREALEGEMTLLPLRSDLGDIDRVLGGLVLTGRTGRTPRRLEITGQTRRSLVGYAGPAHLGEALFGSPQPAPKPTEIKRNKPSEPVTRMTRKVAPANAASGPAGRTVRPWLRLVVDNV</sequence>
<dbReference type="InterPro" id="IPR009922">
    <property type="entry name" value="DUF1457"/>
</dbReference>
<evidence type="ECO:0000313" key="2">
    <source>
        <dbReference type="EMBL" id="PWK57207.1"/>
    </source>
</evidence>
<reference evidence="2 3" key="1">
    <citation type="submission" date="2018-05" db="EMBL/GenBank/DDBJ databases">
        <title>Genomic Encyclopedia of Type Strains, Phase IV (KMG-IV): sequencing the most valuable type-strain genomes for metagenomic binning, comparative biology and taxonomic classification.</title>
        <authorList>
            <person name="Goeker M."/>
        </authorList>
    </citation>
    <scope>NUCLEOTIDE SEQUENCE [LARGE SCALE GENOMIC DNA]</scope>
    <source>
        <strain evidence="2 3">DSM 103371</strain>
    </source>
</reference>
<evidence type="ECO:0000313" key="3">
    <source>
        <dbReference type="Proteomes" id="UP000245390"/>
    </source>
</evidence>
<dbReference type="EMBL" id="QGGV01000003">
    <property type="protein sequence ID" value="PWK57207.1"/>
    <property type="molecule type" value="Genomic_DNA"/>
</dbReference>
<feature type="region of interest" description="Disordered" evidence="1">
    <location>
        <begin position="191"/>
        <end position="232"/>
    </location>
</feature>
<proteinExistence type="predicted"/>
<dbReference type="Proteomes" id="UP000245390">
    <property type="component" value="Unassembled WGS sequence"/>
</dbReference>
<dbReference type="RefSeq" id="WP_164721645.1">
    <property type="nucleotide sequence ID" value="NZ_CP034588.1"/>
</dbReference>
<comment type="caution">
    <text evidence="2">The sequence shown here is derived from an EMBL/GenBank/DDBJ whole genome shotgun (WGS) entry which is preliminary data.</text>
</comment>
<evidence type="ECO:0000256" key="1">
    <source>
        <dbReference type="SAM" id="MobiDB-lite"/>
    </source>
</evidence>
<organism evidence="2 3">
    <name type="scientific">Silicimonas algicola</name>
    <dbReference type="NCBI Taxonomy" id="1826607"/>
    <lineage>
        <taxon>Bacteria</taxon>
        <taxon>Pseudomonadati</taxon>
        <taxon>Pseudomonadota</taxon>
        <taxon>Alphaproteobacteria</taxon>
        <taxon>Rhodobacterales</taxon>
        <taxon>Paracoccaceae</taxon>
    </lineage>
</organism>
<dbReference type="Pfam" id="PF07310">
    <property type="entry name" value="PAS_5"/>
    <property type="match status" value="1"/>
</dbReference>